<organism evidence="1 2">
    <name type="scientific">Acuticoccus sediminis</name>
    <dbReference type="NCBI Taxonomy" id="2184697"/>
    <lineage>
        <taxon>Bacteria</taxon>
        <taxon>Pseudomonadati</taxon>
        <taxon>Pseudomonadota</taxon>
        <taxon>Alphaproteobacteria</taxon>
        <taxon>Hyphomicrobiales</taxon>
        <taxon>Amorphaceae</taxon>
        <taxon>Acuticoccus</taxon>
    </lineage>
</organism>
<comment type="caution">
    <text evidence="1">The sequence shown here is derived from an EMBL/GenBank/DDBJ whole genome shotgun (WGS) entry which is preliminary data.</text>
</comment>
<dbReference type="EMBL" id="QHHQ01000004">
    <property type="protein sequence ID" value="RAI00137.1"/>
    <property type="molecule type" value="Genomic_DNA"/>
</dbReference>
<dbReference type="Proteomes" id="UP000249590">
    <property type="component" value="Unassembled WGS sequence"/>
</dbReference>
<evidence type="ECO:0000313" key="2">
    <source>
        <dbReference type="Proteomes" id="UP000249590"/>
    </source>
</evidence>
<proteinExistence type="predicted"/>
<dbReference type="AlphaFoldDB" id="A0A8B2NWR3"/>
<accession>A0A8B2NWR3</accession>
<dbReference type="RefSeq" id="WP_111348745.1">
    <property type="nucleotide sequence ID" value="NZ_QHHQ01000004.1"/>
</dbReference>
<sequence>MTTDLNGIEDLRSVIAEVLDELEETRQRVFLIRLAVTSDLLGSYGSEPIAQGLDDLHVDMDRHIALLRSARTVARQIAQMS</sequence>
<evidence type="ECO:0000313" key="1">
    <source>
        <dbReference type="EMBL" id="RAI00137.1"/>
    </source>
</evidence>
<protein>
    <submittedName>
        <fullName evidence="1">Uncharacterized protein</fullName>
    </submittedName>
</protein>
<gene>
    <name evidence="1" type="ORF">DLJ53_20725</name>
</gene>
<keyword evidence="2" id="KW-1185">Reference proteome</keyword>
<reference evidence="1 2" key="1">
    <citation type="submission" date="2018-05" db="EMBL/GenBank/DDBJ databases">
        <title>Acuticoccus sediminis sp. nov., isolated from deep-sea sediment of Indian Ocean.</title>
        <authorList>
            <person name="Liu X."/>
            <person name="Lai Q."/>
            <person name="Du Y."/>
            <person name="Sun F."/>
            <person name="Zhang X."/>
            <person name="Wang S."/>
            <person name="Shao Z."/>
        </authorList>
    </citation>
    <scope>NUCLEOTIDE SEQUENCE [LARGE SCALE GENOMIC DNA]</scope>
    <source>
        <strain evidence="1 2">PTG4-2</strain>
    </source>
</reference>
<name>A0A8B2NWR3_9HYPH</name>